<evidence type="ECO:0000256" key="5">
    <source>
        <dbReference type="ARBA" id="ARBA00022786"/>
    </source>
</evidence>
<dbReference type="SUPFAM" id="SSF53474">
    <property type="entry name" value="alpha/beta-Hydrolases"/>
    <property type="match status" value="1"/>
</dbReference>
<comment type="similarity">
    <text evidence="2">Belongs to the peptidase S28 family.</text>
</comment>
<dbReference type="Gene3D" id="3.40.50.1820">
    <property type="entry name" value="alpha/beta hydrolase"/>
    <property type="match status" value="1"/>
</dbReference>
<dbReference type="InterPro" id="IPR029058">
    <property type="entry name" value="AB_hydrolase_fold"/>
</dbReference>
<dbReference type="FunFam" id="3.90.70.130:FF:000001">
    <property type="entry name" value="Probable Ufm1-specific protease 2"/>
    <property type="match status" value="1"/>
</dbReference>
<dbReference type="GO" id="GO:0070008">
    <property type="term" value="F:serine-type exopeptidase activity"/>
    <property type="evidence" value="ECO:0007669"/>
    <property type="project" value="InterPro"/>
</dbReference>
<dbReference type="Proteomes" id="UP000677054">
    <property type="component" value="Unassembled WGS sequence"/>
</dbReference>
<feature type="domain" description="AB hydrolase-1" evidence="12">
    <location>
        <begin position="290"/>
        <end position="389"/>
    </location>
</feature>
<keyword evidence="15" id="KW-1185">Reference proteome</keyword>
<protein>
    <recommendedName>
        <fullName evidence="10">Probable Ufm1-specific protease 2</fullName>
    </recommendedName>
</protein>
<evidence type="ECO:0000256" key="10">
    <source>
        <dbReference type="ARBA" id="ARBA00073264"/>
    </source>
</evidence>
<dbReference type="EMBL" id="LR899564">
    <property type="protein sequence ID" value="CAD7240626.1"/>
    <property type="molecule type" value="Genomic_DNA"/>
</dbReference>
<proteinExistence type="inferred from homology"/>
<dbReference type="SUPFAM" id="SSF54001">
    <property type="entry name" value="Cysteine proteinases"/>
    <property type="match status" value="1"/>
</dbReference>
<dbReference type="GO" id="GO:0008239">
    <property type="term" value="F:dipeptidyl-peptidase activity"/>
    <property type="evidence" value="ECO:0007669"/>
    <property type="project" value="TreeGrafter"/>
</dbReference>
<evidence type="ECO:0000256" key="8">
    <source>
        <dbReference type="ARBA" id="ARBA00023180"/>
    </source>
</evidence>
<keyword evidence="11" id="KW-1133">Transmembrane helix</keyword>
<evidence type="ECO:0000313" key="14">
    <source>
        <dbReference type="EMBL" id="CAD7240626.1"/>
    </source>
</evidence>
<evidence type="ECO:0000256" key="3">
    <source>
        <dbReference type="ARBA" id="ARBA00022670"/>
    </source>
</evidence>
<evidence type="ECO:0000256" key="7">
    <source>
        <dbReference type="ARBA" id="ARBA00022807"/>
    </source>
</evidence>
<dbReference type="OrthoDB" id="2130629at2759"/>
<keyword evidence="11" id="KW-0472">Membrane</keyword>
<dbReference type="Pfam" id="PF05577">
    <property type="entry name" value="Peptidase_S28"/>
    <property type="match status" value="1"/>
</dbReference>
<comment type="similarity">
    <text evidence="1">Belongs to the peptidase C78 family.</text>
</comment>
<evidence type="ECO:0000256" key="9">
    <source>
        <dbReference type="ARBA" id="ARBA00057559"/>
    </source>
</evidence>
<organism evidence="14">
    <name type="scientific">Darwinula stevensoni</name>
    <dbReference type="NCBI Taxonomy" id="69355"/>
    <lineage>
        <taxon>Eukaryota</taxon>
        <taxon>Metazoa</taxon>
        <taxon>Ecdysozoa</taxon>
        <taxon>Arthropoda</taxon>
        <taxon>Crustacea</taxon>
        <taxon>Oligostraca</taxon>
        <taxon>Ostracoda</taxon>
        <taxon>Podocopa</taxon>
        <taxon>Podocopida</taxon>
        <taxon>Darwinulocopina</taxon>
        <taxon>Darwinuloidea</taxon>
        <taxon>Darwinulidae</taxon>
        <taxon>Darwinula</taxon>
    </lineage>
</organism>
<dbReference type="Pfam" id="PF07910">
    <property type="entry name" value="Peptidase_C78"/>
    <property type="match status" value="1"/>
</dbReference>
<evidence type="ECO:0000256" key="4">
    <source>
        <dbReference type="ARBA" id="ARBA00022729"/>
    </source>
</evidence>
<dbReference type="EMBL" id="CAJPEV010000047">
    <property type="protein sequence ID" value="CAG0879563.1"/>
    <property type="molecule type" value="Genomic_DNA"/>
</dbReference>
<feature type="domain" description="UFSP1/2/DUB catalytic" evidence="13">
    <location>
        <begin position="98"/>
        <end position="275"/>
    </location>
</feature>
<evidence type="ECO:0000256" key="1">
    <source>
        <dbReference type="ARBA" id="ARBA00008552"/>
    </source>
</evidence>
<dbReference type="PANTHER" id="PTHR11010">
    <property type="entry name" value="PROTEASE S28 PRO-X CARBOXYPEPTIDASE-RELATED"/>
    <property type="match status" value="1"/>
</dbReference>
<keyword evidence="7" id="KW-0788">Thiol protease</keyword>
<reference evidence="14" key="1">
    <citation type="submission" date="2020-11" db="EMBL/GenBank/DDBJ databases">
        <authorList>
            <person name="Tran Van P."/>
        </authorList>
    </citation>
    <scope>NUCLEOTIDE SEQUENCE</scope>
</reference>
<keyword evidence="3" id="KW-0645">Protease</keyword>
<keyword evidence="4" id="KW-0732">Signal</keyword>
<dbReference type="GO" id="GO:0006508">
    <property type="term" value="P:proteolysis"/>
    <property type="evidence" value="ECO:0007669"/>
    <property type="project" value="UniProtKB-KW"/>
</dbReference>
<keyword evidence="6" id="KW-0378">Hydrolase</keyword>
<gene>
    <name evidence="14" type="ORF">DSTB1V02_LOCUS645</name>
</gene>
<dbReference type="Gene3D" id="1.20.120.980">
    <property type="entry name" value="Serine carboxypeptidase S28, SKS domain"/>
    <property type="match status" value="1"/>
</dbReference>
<dbReference type="Gene3D" id="3.90.70.130">
    <property type="match status" value="1"/>
</dbReference>
<dbReference type="InterPro" id="IPR008758">
    <property type="entry name" value="Peptidase_S28"/>
</dbReference>
<dbReference type="InterPro" id="IPR000073">
    <property type="entry name" value="AB_hydrolase_1"/>
</dbReference>
<evidence type="ECO:0000259" key="13">
    <source>
        <dbReference type="Pfam" id="PF07910"/>
    </source>
</evidence>
<feature type="transmembrane region" description="Helical" evidence="11">
    <location>
        <begin position="52"/>
        <end position="70"/>
    </location>
</feature>
<sequence length="612" mass="68699">MQKSFSSVKKITGFLFLKIWRSFRLLATLLALEVSFKSCLLPLALDLAPKSSLTILTILSLMFVSSAILLMDRMGLYWIFPFITLIVVGVLAKFGGSMSTVQGRYAYHHYMQDKFDDNGWGCAYRSLQTLVSWFRLQGYTENPIPTHHAIQQCLVDIGDKPGNFVGSSHWIGSNEVGFVLETLYGVTSKILFVSSGSEMPSKARELMAHFQHHGTPIMIGGGAYAYTILGVIFNEDSGDVRFLILDPHYTGKDELKTVTSKGWCSWKGPDFWDDKGFMWEIAPEFRALLVFAEHRYYGVSLPYGKDSFRKPKLTGYLTSEQALADYAELISHLKKNITGINSVPVIVFGGSYGGMLAAWFRIKYPHIVQGAIAASAPILQFMGWTPCDTFNMHVTKSFRNASSKCSESIRRSWAFIDNETSTGLQPIQELCNRLRNPELPPKELLMQLNHAIQVGFNYTGKKNCLEYRDADMHGLSTQGWDYQACTEMVMPMCSDGIHDMFEPEAWDYGQFAKNCQKLFGTVPRPYMVPIIYGGKDLKYASNIVFSNGLLDPWSGGGILKNVSDSVIALIIPEAAHHLDLRASDPADPPSVREARLIEKAHIRSWIKQYYTG</sequence>
<dbReference type="InterPro" id="IPR042269">
    <property type="entry name" value="Ser_carbopepase_S28_SKS"/>
</dbReference>
<dbReference type="InterPro" id="IPR012462">
    <property type="entry name" value="UFSP1/2_DUB_cat"/>
</dbReference>
<keyword evidence="5" id="KW-0833">Ubl conjugation pathway</keyword>
<evidence type="ECO:0000256" key="11">
    <source>
        <dbReference type="SAM" id="Phobius"/>
    </source>
</evidence>
<dbReference type="InterPro" id="IPR038765">
    <property type="entry name" value="Papain-like_cys_pep_sf"/>
</dbReference>
<evidence type="ECO:0000259" key="12">
    <source>
        <dbReference type="Pfam" id="PF00561"/>
    </source>
</evidence>
<evidence type="ECO:0000313" key="15">
    <source>
        <dbReference type="Proteomes" id="UP000677054"/>
    </source>
</evidence>
<dbReference type="Pfam" id="PF00561">
    <property type="entry name" value="Abhydrolase_1"/>
    <property type="match status" value="1"/>
</dbReference>
<name>A0A7R8WZ08_9CRUS</name>
<dbReference type="AlphaFoldDB" id="A0A7R8WZ08"/>
<keyword evidence="11" id="KW-0812">Transmembrane</keyword>
<evidence type="ECO:0000256" key="6">
    <source>
        <dbReference type="ARBA" id="ARBA00022801"/>
    </source>
</evidence>
<dbReference type="GO" id="GO:0071567">
    <property type="term" value="F:deUFMylase activity"/>
    <property type="evidence" value="ECO:0007669"/>
    <property type="project" value="UniProtKB-ARBA"/>
</dbReference>
<feature type="transmembrane region" description="Helical" evidence="11">
    <location>
        <begin position="77"/>
        <end position="96"/>
    </location>
</feature>
<dbReference type="PANTHER" id="PTHR11010:SF38">
    <property type="entry name" value="LYSOSOMAL PRO-X CARBOXYPEPTIDASE"/>
    <property type="match status" value="1"/>
</dbReference>
<keyword evidence="8" id="KW-0325">Glycoprotein</keyword>
<evidence type="ECO:0000256" key="2">
    <source>
        <dbReference type="ARBA" id="ARBA00011079"/>
    </source>
</evidence>
<accession>A0A7R8WZ08</accession>
<comment type="function">
    <text evidence="9">Thiol protease which recognizes and hydrolyzes the peptide bond at the C-terminal Gly of UFM1, a ubiquitin-like modifier protein bound to a number of target proteins. Does not hydrolyze SUMO1 or ISG15 ubiquitin-like proteins.</text>
</comment>